<evidence type="ECO:0000256" key="9">
    <source>
        <dbReference type="SAM" id="Phobius"/>
    </source>
</evidence>
<comment type="similarity">
    <text evidence="1">Belongs to the KdgT transporter family.</text>
</comment>
<evidence type="ECO:0000256" key="3">
    <source>
        <dbReference type="ARBA" id="ARBA00022475"/>
    </source>
</evidence>
<name>A0A2Z5FTR4_9BACT</name>
<evidence type="ECO:0000256" key="5">
    <source>
        <dbReference type="ARBA" id="ARBA00022692"/>
    </source>
</evidence>
<evidence type="ECO:0000256" key="7">
    <source>
        <dbReference type="ARBA" id="ARBA00022989"/>
    </source>
</evidence>
<keyword evidence="3" id="KW-1003">Cell membrane</keyword>
<dbReference type="AlphaFoldDB" id="A0A2Z5FTR4"/>
<feature type="transmembrane region" description="Helical" evidence="9">
    <location>
        <begin position="12"/>
        <end position="31"/>
    </location>
</feature>
<keyword evidence="6" id="KW-0769">Symport</keyword>
<keyword evidence="4" id="KW-0762">Sugar transport</keyword>
<gene>
    <name evidence="10" type="ORF">ACPOL_0874</name>
</gene>
<evidence type="ECO:0000313" key="10">
    <source>
        <dbReference type="EMBL" id="AXC10231.1"/>
    </source>
</evidence>
<evidence type="ECO:0008006" key="12">
    <source>
        <dbReference type="Google" id="ProtNLM"/>
    </source>
</evidence>
<dbReference type="KEGG" id="abas:ACPOL_0874"/>
<keyword evidence="2" id="KW-0813">Transport</keyword>
<evidence type="ECO:0000313" key="11">
    <source>
        <dbReference type="Proteomes" id="UP000253606"/>
    </source>
</evidence>
<keyword evidence="8 9" id="KW-0472">Membrane</keyword>
<keyword evidence="7 9" id="KW-1133">Transmembrane helix</keyword>
<dbReference type="GO" id="GO:0015649">
    <property type="term" value="F:2-keto-3-deoxygluconate:proton symporter activity"/>
    <property type="evidence" value="ECO:0007669"/>
    <property type="project" value="InterPro"/>
</dbReference>
<sequence length="61" mass="6603">MRINIKRAVESVPGGMMIIPLICGAVVTTAAPHLAETLRIIHGRAVYGRAAYSRGFLRLRG</sequence>
<dbReference type="RefSeq" id="WP_201759083.1">
    <property type="nucleotide sequence ID" value="NZ_CP030840.1"/>
</dbReference>
<dbReference type="EMBL" id="CP030840">
    <property type="protein sequence ID" value="AXC10231.1"/>
    <property type="molecule type" value="Genomic_DNA"/>
</dbReference>
<dbReference type="InterPro" id="IPR004684">
    <property type="entry name" value="2keto-3dGluconate_permease"/>
</dbReference>
<dbReference type="Pfam" id="PF03812">
    <property type="entry name" value="KdgT"/>
    <property type="match status" value="1"/>
</dbReference>
<evidence type="ECO:0000256" key="6">
    <source>
        <dbReference type="ARBA" id="ARBA00022847"/>
    </source>
</evidence>
<dbReference type="Proteomes" id="UP000253606">
    <property type="component" value="Chromosome"/>
</dbReference>
<dbReference type="GO" id="GO:0016020">
    <property type="term" value="C:membrane"/>
    <property type="evidence" value="ECO:0007669"/>
    <property type="project" value="InterPro"/>
</dbReference>
<evidence type="ECO:0000256" key="2">
    <source>
        <dbReference type="ARBA" id="ARBA00022448"/>
    </source>
</evidence>
<accession>A0A2Z5FTR4</accession>
<proteinExistence type="inferred from homology"/>
<evidence type="ECO:0000256" key="1">
    <source>
        <dbReference type="ARBA" id="ARBA00006430"/>
    </source>
</evidence>
<keyword evidence="11" id="KW-1185">Reference proteome</keyword>
<keyword evidence="5 9" id="KW-0812">Transmembrane</keyword>
<protein>
    <recommendedName>
        <fullName evidence="12">2-keto-3-deoxygluconate permease</fullName>
    </recommendedName>
</protein>
<evidence type="ECO:0000256" key="4">
    <source>
        <dbReference type="ARBA" id="ARBA00022597"/>
    </source>
</evidence>
<reference evidence="10 11" key="1">
    <citation type="journal article" date="2018" name="Front. Microbiol.">
        <title>Hydrolytic Capabilities as a Key to Environmental Success: Chitinolytic and Cellulolytic Acidobacteria From Acidic Sub-arctic Soils and Boreal Peatlands.</title>
        <authorList>
            <person name="Belova S.E."/>
            <person name="Ravin N.V."/>
            <person name="Pankratov T.A."/>
            <person name="Rakitin A.L."/>
            <person name="Ivanova A.A."/>
            <person name="Beletsky A.V."/>
            <person name="Mardanov A.V."/>
            <person name="Sinninghe Damste J.S."/>
            <person name="Dedysh S.N."/>
        </authorList>
    </citation>
    <scope>NUCLEOTIDE SEQUENCE [LARGE SCALE GENOMIC DNA]</scope>
    <source>
        <strain evidence="10 11">SBC82</strain>
    </source>
</reference>
<evidence type="ECO:0000256" key="8">
    <source>
        <dbReference type="ARBA" id="ARBA00023136"/>
    </source>
</evidence>
<organism evidence="10 11">
    <name type="scientific">Acidisarcina polymorpha</name>
    <dbReference type="NCBI Taxonomy" id="2211140"/>
    <lineage>
        <taxon>Bacteria</taxon>
        <taxon>Pseudomonadati</taxon>
        <taxon>Acidobacteriota</taxon>
        <taxon>Terriglobia</taxon>
        <taxon>Terriglobales</taxon>
        <taxon>Acidobacteriaceae</taxon>
        <taxon>Acidisarcina</taxon>
    </lineage>
</organism>